<feature type="transmembrane region" description="Helical" evidence="1">
    <location>
        <begin position="266"/>
        <end position="291"/>
    </location>
</feature>
<dbReference type="RefSeq" id="WP_113617546.1">
    <property type="nucleotide sequence ID" value="NZ_QFFJ01000002.1"/>
</dbReference>
<evidence type="ECO:0000313" key="3">
    <source>
        <dbReference type="EMBL" id="RBL88804.1"/>
    </source>
</evidence>
<accession>A0A365XSW0</accession>
<feature type="transmembrane region" description="Helical" evidence="1">
    <location>
        <begin position="186"/>
        <end position="204"/>
    </location>
</feature>
<keyword evidence="1" id="KW-0472">Membrane</keyword>
<proteinExistence type="predicted"/>
<keyword evidence="4" id="KW-1185">Reference proteome</keyword>
<evidence type="ECO:0000313" key="4">
    <source>
        <dbReference type="Proteomes" id="UP000253410"/>
    </source>
</evidence>
<keyword evidence="1" id="KW-1133">Transmembrane helix</keyword>
<gene>
    <name evidence="3" type="ORF">DF182_19790</name>
</gene>
<name>A0A365XSW0_9BACT</name>
<keyword evidence="1" id="KW-0812">Transmembrane</keyword>
<feature type="transmembrane region" description="Helical" evidence="1">
    <location>
        <begin position="129"/>
        <end position="150"/>
    </location>
</feature>
<feature type="transmembrane region" description="Helical" evidence="1">
    <location>
        <begin position="40"/>
        <end position="58"/>
    </location>
</feature>
<dbReference type="Pfam" id="PF09925">
    <property type="entry name" value="DUF2157"/>
    <property type="match status" value="1"/>
</dbReference>
<comment type="caution">
    <text evidence="3">The sequence shown here is derived from an EMBL/GenBank/DDBJ whole genome shotgun (WGS) entry which is preliminary data.</text>
</comment>
<feature type="transmembrane region" description="Helical" evidence="1">
    <location>
        <begin position="105"/>
        <end position="123"/>
    </location>
</feature>
<feature type="transmembrane region" description="Helical" evidence="1">
    <location>
        <begin position="64"/>
        <end position="84"/>
    </location>
</feature>
<dbReference type="EMBL" id="QFFJ01000002">
    <property type="protein sequence ID" value="RBL88804.1"/>
    <property type="molecule type" value="Genomic_DNA"/>
</dbReference>
<protein>
    <submittedName>
        <fullName evidence="3">DUF2157 domain-containing protein</fullName>
    </submittedName>
</protein>
<evidence type="ECO:0000259" key="2">
    <source>
        <dbReference type="Pfam" id="PF09925"/>
    </source>
</evidence>
<evidence type="ECO:0000256" key="1">
    <source>
        <dbReference type="SAM" id="Phobius"/>
    </source>
</evidence>
<dbReference type="OrthoDB" id="650263at2"/>
<dbReference type="Proteomes" id="UP000253410">
    <property type="component" value="Unassembled WGS sequence"/>
</dbReference>
<sequence length="324" mass="36634">MNINTLSKLQKEGLISDEEMQRITTAENNRLFSLHWEIKTILYLGVLLLSGGLGILIYKNIDTIGHQVILLFIALVCIGSYVYCFKHRPPFSHEKTVSPNTFYDYALLLGSLTFVTFIGYLQFQYTAFGTAYGLATFIPLVVLFFTAYYFDHLGILSMAITNLAAWAGIAITPMQILSKNDFSDHTLIYTGIALGAALILLAELSARRNFKAHFAFTYNNFGVNIFFISAIAAMCVFDSPIYMLWFLLIAGAGYRCYTWAFRDRSFYFALLAILYVYFGLSILIFRLLFSIRNGDGFILALFYTVCSAIAVILLLINLNKKIKQ</sequence>
<feature type="transmembrane region" description="Helical" evidence="1">
    <location>
        <begin position="155"/>
        <end position="174"/>
    </location>
</feature>
<feature type="domain" description="DUF2157" evidence="2">
    <location>
        <begin position="8"/>
        <end position="152"/>
    </location>
</feature>
<feature type="transmembrane region" description="Helical" evidence="1">
    <location>
        <begin position="240"/>
        <end position="257"/>
    </location>
</feature>
<organism evidence="3 4">
    <name type="scientific">Chitinophaga flava</name>
    <dbReference type="NCBI Taxonomy" id="2259036"/>
    <lineage>
        <taxon>Bacteria</taxon>
        <taxon>Pseudomonadati</taxon>
        <taxon>Bacteroidota</taxon>
        <taxon>Chitinophagia</taxon>
        <taxon>Chitinophagales</taxon>
        <taxon>Chitinophagaceae</taxon>
        <taxon>Chitinophaga</taxon>
    </lineage>
</organism>
<reference evidence="3 4" key="1">
    <citation type="submission" date="2018-05" db="EMBL/GenBank/DDBJ databases">
        <title>Chitinophaga sp. K3CV102501T nov., isolated from isolated from a monsoon evergreen broad-leaved forest soil.</title>
        <authorList>
            <person name="Lv Y."/>
        </authorList>
    </citation>
    <scope>NUCLEOTIDE SEQUENCE [LARGE SCALE GENOMIC DNA]</scope>
    <source>
        <strain evidence="3 4">GDMCC 1.1325</strain>
    </source>
</reference>
<dbReference type="InterPro" id="IPR018677">
    <property type="entry name" value="DUF2157"/>
</dbReference>
<feature type="transmembrane region" description="Helical" evidence="1">
    <location>
        <begin position="216"/>
        <end position="234"/>
    </location>
</feature>
<dbReference type="AlphaFoldDB" id="A0A365XSW0"/>
<feature type="transmembrane region" description="Helical" evidence="1">
    <location>
        <begin position="297"/>
        <end position="318"/>
    </location>
</feature>